<feature type="domain" description="C-type lectin" evidence="3">
    <location>
        <begin position="11"/>
        <end position="124"/>
    </location>
</feature>
<dbReference type="InterPro" id="IPR016187">
    <property type="entry name" value="CTDL_fold"/>
</dbReference>
<evidence type="ECO:0000256" key="1">
    <source>
        <dbReference type="ARBA" id="ARBA00022734"/>
    </source>
</evidence>
<dbReference type="SMART" id="SM00034">
    <property type="entry name" value="CLECT"/>
    <property type="match status" value="1"/>
</dbReference>
<dbReference type="InterPro" id="IPR033989">
    <property type="entry name" value="CD209-like_CTLD"/>
</dbReference>
<dbReference type="InterPro" id="IPR018378">
    <property type="entry name" value="C-type_lectin_CS"/>
</dbReference>
<dbReference type="Gene3D" id="3.10.100.10">
    <property type="entry name" value="Mannose-Binding Protein A, subunit A"/>
    <property type="match status" value="1"/>
</dbReference>
<dbReference type="PANTHER" id="PTHR22803">
    <property type="entry name" value="MANNOSE, PHOSPHOLIPASE, LECTIN RECEPTOR RELATED"/>
    <property type="match status" value="1"/>
</dbReference>
<reference evidence="4" key="1">
    <citation type="submission" date="2025-08" db="UniProtKB">
        <authorList>
            <consortium name="Ensembl"/>
        </authorList>
    </citation>
    <scope>IDENTIFICATION</scope>
</reference>
<evidence type="ECO:0000313" key="4">
    <source>
        <dbReference type="Ensembl" id="ENSAMXP00005017548.1"/>
    </source>
</evidence>
<evidence type="ECO:0000313" key="5">
    <source>
        <dbReference type="Proteomes" id="UP000694621"/>
    </source>
</evidence>
<keyword evidence="1" id="KW-0430">Lectin</keyword>
<evidence type="ECO:0000259" key="3">
    <source>
        <dbReference type="PROSITE" id="PS50041"/>
    </source>
</evidence>
<evidence type="ECO:0000256" key="2">
    <source>
        <dbReference type="ARBA" id="ARBA00023157"/>
    </source>
</evidence>
<proteinExistence type="predicted"/>
<accession>A0A8B9HSH5</accession>
<dbReference type="Pfam" id="PF00059">
    <property type="entry name" value="Lectin_C"/>
    <property type="match status" value="1"/>
</dbReference>
<dbReference type="PROSITE" id="PS50041">
    <property type="entry name" value="C_TYPE_LECTIN_2"/>
    <property type="match status" value="1"/>
</dbReference>
<dbReference type="InterPro" id="IPR001304">
    <property type="entry name" value="C-type_lectin-like"/>
</dbReference>
<dbReference type="PROSITE" id="PS00615">
    <property type="entry name" value="C_TYPE_LECTIN_1"/>
    <property type="match status" value="1"/>
</dbReference>
<dbReference type="SUPFAM" id="SSF56436">
    <property type="entry name" value="C-type lectin-like"/>
    <property type="match status" value="1"/>
</dbReference>
<dbReference type="Proteomes" id="UP000694621">
    <property type="component" value="Unplaced"/>
</dbReference>
<dbReference type="InterPro" id="IPR016186">
    <property type="entry name" value="C-type_lectin-like/link_sf"/>
</dbReference>
<protein>
    <recommendedName>
        <fullName evidence="3">C-type lectin domain-containing protein</fullName>
    </recommendedName>
</protein>
<keyword evidence="2" id="KW-1015">Disulfide bond</keyword>
<dbReference type="Ensembl" id="ENSAMXT00005019395.1">
    <property type="protein sequence ID" value="ENSAMXP00005017548.1"/>
    <property type="gene ID" value="ENSAMXG00005009152.1"/>
</dbReference>
<dbReference type="AlphaFoldDB" id="A0A8B9HSH5"/>
<dbReference type="CDD" id="cd03590">
    <property type="entry name" value="CLECT_DC-SIGN_like"/>
    <property type="match status" value="1"/>
</dbReference>
<name>A0A8B9HSH5_ASTMX</name>
<organism evidence="4 5">
    <name type="scientific">Astyanax mexicanus</name>
    <name type="common">Blind cave fish</name>
    <name type="synonym">Astyanax fasciatus mexicanus</name>
    <dbReference type="NCBI Taxonomy" id="7994"/>
    <lineage>
        <taxon>Eukaryota</taxon>
        <taxon>Metazoa</taxon>
        <taxon>Chordata</taxon>
        <taxon>Craniata</taxon>
        <taxon>Vertebrata</taxon>
        <taxon>Euteleostomi</taxon>
        <taxon>Actinopterygii</taxon>
        <taxon>Neopterygii</taxon>
        <taxon>Teleostei</taxon>
        <taxon>Ostariophysi</taxon>
        <taxon>Characiformes</taxon>
        <taxon>Characoidei</taxon>
        <taxon>Acestrorhamphidae</taxon>
        <taxon>Acestrorhamphinae</taxon>
        <taxon>Astyanax</taxon>
    </lineage>
</organism>
<dbReference type="GO" id="GO:0030246">
    <property type="term" value="F:carbohydrate binding"/>
    <property type="evidence" value="ECO:0007669"/>
    <property type="project" value="UniProtKB-KW"/>
</dbReference>
<sequence>NMLYKNGWTYFHSGMYYYSTEKKTWSEARQNCKEKGADLVIINSEKEQRFIDEKFGQAWIGLTDHGSEGVWKWVDGSSMTNGYWRRGEPNGVGDEDCVESGYNNEKNWSWNDLSCTIERRWICERRLFT</sequence>
<dbReference type="InterPro" id="IPR050111">
    <property type="entry name" value="C-type_lectin/snaclec_domain"/>
</dbReference>